<feature type="compositionally biased region" description="Polar residues" evidence="18">
    <location>
        <begin position="1"/>
        <end position="10"/>
    </location>
</feature>
<dbReference type="CDD" id="cd06223">
    <property type="entry name" value="PRTases_typeI"/>
    <property type="match status" value="1"/>
</dbReference>
<dbReference type="GO" id="GO:0005524">
    <property type="term" value="F:ATP binding"/>
    <property type="evidence" value="ECO:0007669"/>
    <property type="project" value="UniProtKB-KW"/>
</dbReference>
<evidence type="ECO:0000256" key="15">
    <source>
        <dbReference type="ARBA" id="ARBA00056790"/>
    </source>
</evidence>
<evidence type="ECO:0000313" key="22">
    <source>
        <dbReference type="Proteomes" id="UP000663879"/>
    </source>
</evidence>
<evidence type="ECO:0000256" key="9">
    <source>
        <dbReference type="ARBA" id="ARBA00022777"/>
    </source>
</evidence>
<feature type="domain" description="Phosphoribosyltransferase" evidence="20">
    <location>
        <begin position="303"/>
        <end position="506"/>
    </location>
</feature>
<evidence type="ECO:0000256" key="14">
    <source>
        <dbReference type="ARBA" id="ARBA00048909"/>
    </source>
</evidence>
<keyword evidence="11" id="KW-0832">Ubl conjugation</keyword>
<dbReference type="Gene3D" id="3.40.50.2020">
    <property type="match status" value="1"/>
</dbReference>
<dbReference type="Proteomes" id="UP000663879">
    <property type="component" value="Unassembled WGS sequence"/>
</dbReference>
<evidence type="ECO:0000256" key="1">
    <source>
        <dbReference type="ARBA" id="ARBA00004123"/>
    </source>
</evidence>
<evidence type="ECO:0000256" key="11">
    <source>
        <dbReference type="ARBA" id="ARBA00022843"/>
    </source>
</evidence>
<keyword evidence="10 17" id="KW-0067">ATP-binding</keyword>
<dbReference type="InterPro" id="IPR006083">
    <property type="entry name" value="PRK/URK"/>
</dbReference>
<keyword evidence="8 17" id="KW-0547">Nucleotide-binding</keyword>
<dbReference type="OrthoDB" id="10257085at2759"/>
<dbReference type="EC" id="2.7.1.48" evidence="17"/>
<feature type="domain" description="Phosphoribulokinase/uridine kinase" evidence="19">
    <location>
        <begin position="71"/>
        <end position="258"/>
    </location>
</feature>
<reference evidence="21" key="1">
    <citation type="submission" date="2021-02" db="EMBL/GenBank/DDBJ databases">
        <authorList>
            <person name="Nowell W R."/>
        </authorList>
    </citation>
    <scope>NUCLEOTIDE SEQUENCE</scope>
    <source>
        <strain evidence="21">Ploen Becks lab</strain>
    </source>
</reference>
<dbReference type="Pfam" id="PF00485">
    <property type="entry name" value="PRK"/>
    <property type="match status" value="1"/>
</dbReference>
<dbReference type="AlphaFoldDB" id="A0A813R4B9"/>
<keyword evidence="7 17" id="KW-0808">Transferase</keyword>
<dbReference type="NCBIfam" id="TIGR00235">
    <property type="entry name" value="udk"/>
    <property type="match status" value="1"/>
</dbReference>
<dbReference type="GO" id="GO:0005634">
    <property type="term" value="C:nucleus"/>
    <property type="evidence" value="ECO:0007669"/>
    <property type="project" value="UniProtKB-SubCell"/>
</dbReference>
<dbReference type="FunFam" id="3.40.50.2020:FF:000010">
    <property type="entry name" value="Uridine-cytidine kinase"/>
    <property type="match status" value="1"/>
</dbReference>
<dbReference type="GO" id="GO:0005737">
    <property type="term" value="C:cytoplasm"/>
    <property type="evidence" value="ECO:0007669"/>
    <property type="project" value="UniProtKB-SubCell"/>
</dbReference>
<proteinExistence type="inferred from homology"/>
<evidence type="ECO:0000256" key="17">
    <source>
        <dbReference type="RuleBase" id="RU003825"/>
    </source>
</evidence>
<dbReference type="GO" id="GO:0004849">
    <property type="term" value="F:uridine kinase activity"/>
    <property type="evidence" value="ECO:0007669"/>
    <property type="project" value="UniProtKB-EC"/>
</dbReference>
<keyword evidence="22" id="KW-1185">Reference proteome</keyword>
<evidence type="ECO:0000256" key="7">
    <source>
        <dbReference type="ARBA" id="ARBA00022679"/>
    </source>
</evidence>
<comment type="subunit">
    <text evidence="16">Interacts with RNF19B.</text>
</comment>
<dbReference type="NCBIfam" id="NF001097">
    <property type="entry name" value="PRK00129.1"/>
    <property type="match status" value="1"/>
</dbReference>
<evidence type="ECO:0000259" key="20">
    <source>
        <dbReference type="Pfam" id="PF14681"/>
    </source>
</evidence>
<gene>
    <name evidence="21" type="ORF">OXX778_LOCUS5226</name>
</gene>
<comment type="subcellular location">
    <subcellularLocation>
        <location evidence="2">Cytoplasm</location>
    </subcellularLocation>
    <subcellularLocation>
        <location evidence="1">Nucleus</location>
    </subcellularLocation>
</comment>
<protein>
    <recommendedName>
        <fullName evidence="17">Uridine kinase</fullName>
        <ecNumber evidence="17">2.7.1.48</ecNumber>
    </recommendedName>
</protein>
<dbReference type="UniPathway" id="UPA00574">
    <property type="reaction ID" value="UER00637"/>
</dbReference>
<keyword evidence="12" id="KW-0539">Nucleus</keyword>
<dbReference type="InterPro" id="IPR000836">
    <property type="entry name" value="PRTase_dom"/>
</dbReference>
<dbReference type="GO" id="GO:0044211">
    <property type="term" value="P:CTP salvage"/>
    <property type="evidence" value="ECO:0007669"/>
    <property type="project" value="UniProtKB-UniPathway"/>
</dbReference>
<evidence type="ECO:0000256" key="13">
    <source>
        <dbReference type="ARBA" id="ARBA00047436"/>
    </source>
</evidence>
<organism evidence="21 22">
    <name type="scientific">Brachionus calyciflorus</name>
    <dbReference type="NCBI Taxonomy" id="104777"/>
    <lineage>
        <taxon>Eukaryota</taxon>
        <taxon>Metazoa</taxon>
        <taxon>Spiralia</taxon>
        <taxon>Gnathifera</taxon>
        <taxon>Rotifera</taxon>
        <taxon>Eurotatoria</taxon>
        <taxon>Monogononta</taxon>
        <taxon>Pseudotrocha</taxon>
        <taxon>Ploima</taxon>
        <taxon>Brachionidae</taxon>
        <taxon>Brachionus</taxon>
    </lineage>
</organism>
<keyword evidence="5" id="KW-0963">Cytoplasm</keyword>
<comment type="catalytic activity">
    <reaction evidence="13 17">
        <text>cytidine + ATP = CMP + ADP + H(+)</text>
        <dbReference type="Rhea" id="RHEA:24674"/>
        <dbReference type="ChEBI" id="CHEBI:15378"/>
        <dbReference type="ChEBI" id="CHEBI:17562"/>
        <dbReference type="ChEBI" id="CHEBI:30616"/>
        <dbReference type="ChEBI" id="CHEBI:60377"/>
        <dbReference type="ChEBI" id="CHEBI:456216"/>
        <dbReference type="EC" id="2.7.1.48"/>
    </reaction>
</comment>
<evidence type="ECO:0000256" key="6">
    <source>
        <dbReference type="ARBA" id="ARBA00022553"/>
    </source>
</evidence>
<comment type="function">
    <text evidence="15">May contribute to UTP accumulation needed for blast transformation and proliferation.</text>
</comment>
<comment type="pathway">
    <text evidence="17">Pyrimidine metabolism; CTP biosynthesis via salvage pathway; CTP from cytidine: step 1/3.</text>
</comment>
<comment type="caution">
    <text evidence="21">The sequence shown here is derived from an EMBL/GenBank/DDBJ whole genome shotgun (WGS) entry which is preliminary data.</text>
</comment>
<dbReference type="EMBL" id="CAJNOC010000557">
    <property type="protein sequence ID" value="CAF0776424.1"/>
    <property type="molecule type" value="Genomic_DNA"/>
</dbReference>
<evidence type="ECO:0000256" key="12">
    <source>
        <dbReference type="ARBA" id="ARBA00023242"/>
    </source>
</evidence>
<evidence type="ECO:0000313" key="21">
    <source>
        <dbReference type="EMBL" id="CAF0776424.1"/>
    </source>
</evidence>
<dbReference type="InterPro" id="IPR029057">
    <property type="entry name" value="PRTase-like"/>
</dbReference>
<evidence type="ECO:0000256" key="10">
    <source>
        <dbReference type="ARBA" id="ARBA00022840"/>
    </source>
</evidence>
<dbReference type="Pfam" id="PF14681">
    <property type="entry name" value="UPRTase"/>
    <property type="match status" value="1"/>
</dbReference>
<dbReference type="SUPFAM" id="SSF53271">
    <property type="entry name" value="PRTase-like"/>
    <property type="match status" value="1"/>
</dbReference>
<dbReference type="GO" id="GO:0044206">
    <property type="term" value="P:UMP salvage"/>
    <property type="evidence" value="ECO:0007669"/>
    <property type="project" value="UniProtKB-UniPathway"/>
</dbReference>
<comment type="pathway">
    <text evidence="3 17">Pyrimidine metabolism; UMP biosynthesis via salvage pathway; UMP from uridine: step 1/1.</text>
</comment>
<dbReference type="FunFam" id="3.40.50.300:FF:000200">
    <property type="entry name" value="Uridine-cytidine kinase"/>
    <property type="match status" value="1"/>
</dbReference>
<evidence type="ECO:0000259" key="19">
    <source>
        <dbReference type="Pfam" id="PF00485"/>
    </source>
</evidence>
<dbReference type="NCBIfam" id="NF004018">
    <property type="entry name" value="PRK05480.1"/>
    <property type="match status" value="1"/>
</dbReference>
<feature type="region of interest" description="Disordered" evidence="18">
    <location>
        <begin position="1"/>
        <end position="40"/>
    </location>
</feature>
<comment type="similarity">
    <text evidence="4 17">Belongs to the uridine kinase family.</text>
</comment>
<keyword evidence="9 17" id="KW-0418">Kinase</keyword>
<dbReference type="InterPro" id="IPR000764">
    <property type="entry name" value="Uridine_kinase-like"/>
</dbReference>
<accession>A0A813R4B9</accession>
<evidence type="ECO:0000256" key="18">
    <source>
        <dbReference type="SAM" id="MobiDB-lite"/>
    </source>
</evidence>
<dbReference type="UniPathway" id="UPA00579">
    <property type="reaction ID" value="UER00640"/>
</dbReference>
<evidence type="ECO:0000256" key="3">
    <source>
        <dbReference type="ARBA" id="ARBA00004690"/>
    </source>
</evidence>
<dbReference type="SUPFAM" id="SSF52540">
    <property type="entry name" value="P-loop containing nucleoside triphosphate hydrolases"/>
    <property type="match status" value="1"/>
</dbReference>
<name>A0A813R4B9_9BILA</name>
<comment type="catalytic activity">
    <reaction evidence="14 17">
        <text>uridine + ATP = UMP + ADP + H(+)</text>
        <dbReference type="Rhea" id="RHEA:16825"/>
        <dbReference type="ChEBI" id="CHEBI:15378"/>
        <dbReference type="ChEBI" id="CHEBI:16704"/>
        <dbReference type="ChEBI" id="CHEBI:30616"/>
        <dbReference type="ChEBI" id="CHEBI:57865"/>
        <dbReference type="ChEBI" id="CHEBI:456216"/>
        <dbReference type="EC" id="2.7.1.48"/>
    </reaction>
</comment>
<dbReference type="CDD" id="cd02023">
    <property type="entry name" value="UMPK"/>
    <property type="match status" value="1"/>
</dbReference>
<evidence type="ECO:0000256" key="8">
    <source>
        <dbReference type="ARBA" id="ARBA00022741"/>
    </source>
</evidence>
<dbReference type="PANTHER" id="PTHR10285">
    <property type="entry name" value="URIDINE KINASE"/>
    <property type="match status" value="1"/>
</dbReference>
<dbReference type="InterPro" id="IPR027417">
    <property type="entry name" value="P-loop_NTPase"/>
</dbReference>
<dbReference type="PRINTS" id="PR00988">
    <property type="entry name" value="URIDINKINASE"/>
</dbReference>
<sequence>MFRSNSSGSDSGDECPSQIQSQAIKRTMSRTRTTSTSEKDCNIHIKGSKTIYTAGRPPWYDSAGQMKEALVVGLCGGSASGKTTVAKRIIEELNVQWVSLLSMDSFYKVLSEEQHELANKNEYDFDHPDAFDFDLIIKTIKELKKGKQVHIPVYSFTTHSRESRTKTVYGANVVIFEGIMAFCSKELVDLMDIKIFVDTDADIRLARRLKRDISERGRSIDSVIAQYNKYVKPSFEYYIAPTMAYADIIVPRGGDNSIAIDLIVKHVHRELNIRGGKLRSDLAFKPNHKAGEPLPCSLHQLEETKQTRFMHTIIRNKDTPRDEFIFYSNRLMRVLIEHALSLLPFEDVIVTTTFNKQYEGKRHANAKVCGVSILRAGECLEPALCEVYKDAVIGKILIQTNEMTSEPELHYLRLPSDIKNMIVLLMDATLATGAAAMMAIRVLLDHSVEEKNIILVSLLMAEQGVHNVAYAFPKVRIVTTAVDPELNDSCYIMPGMGNFGDRYFGTEKDEF</sequence>
<evidence type="ECO:0000256" key="16">
    <source>
        <dbReference type="ARBA" id="ARBA00065923"/>
    </source>
</evidence>
<dbReference type="Gene3D" id="3.40.50.300">
    <property type="entry name" value="P-loop containing nucleotide triphosphate hydrolases"/>
    <property type="match status" value="1"/>
</dbReference>
<evidence type="ECO:0000256" key="2">
    <source>
        <dbReference type="ARBA" id="ARBA00004496"/>
    </source>
</evidence>
<evidence type="ECO:0000256" key="4">
    <source>
        <dbReference type="ARBA" id="ARBA00005408"/>
    </source>
</evidence>
<evidence type="ECO:0000256" key="5">
    <source>
        <dbReference type="ARBA" id="ARBA00022490"/>
    </source>
</evidence>
<keyword evidence="6" id="KW-0597">Phosphoprotein</keyword>